<dbReference type="OrthoDB" id="1523296at2"/>
<dbReference type="Proteomes" id="UP000028630">
    <property type="component" value="Unassembled WGS sequence"/>
</dbReference>
<dbReference type="NCBIfam" id="TIGR03347">
    <property type="entry name" value="VI_chp_1"/>
    <property type="match status" value="1"/>
</dbReference>
<dbReference type="AlphaFoldDB" id="A0A084ZP31"/>
<accession>A0A084ZP31</accession>
<sequence length="348" mass="39236">MAKQRPTRLDVAQQEALPADVRSMNFCMLLESLYRRHGDSGREPSLRTEPGKEVVLFKSDASLAFPGSDLSTLERNDTGQFSLTTKFLGLSGSQSPLPGYYLDRMALESAQNEEGLKDFLDLFSHRWTQFVYHAWRKYRYYICFRNGGTDHFSQRMYALVGLGSQSIRDRLAINHSKMLAYAGVLATPGRAPEVICNLVSHCFDLPVVAIKSWQLRWVAITPFEQNRLGERTPKKKTAGHIPGKSVLGVNFTLGARVPDRSGKFLLQIGDLSMMRYLSFLPDGENHQALKMFIAFLLRDQFAWDLQLCLAPDQAKGMRLGERSSTCLGRTSFIGQPKVPPSVTLHIRE</sequence>
<proteinExistence type="predicted"/>
<dbReference type="RefSeq" id="WP_038161942.1">
    <property type="nucleotide sequence ID" value="NZ_JMTB01000117.1"/>
</dbReference>
<protein>
    <submittedName>
        <fullName evidence="1">ImpH/VasB family protein</fullName>
    </submittedName>
</protein>
<dbReference type="PANTHER" id="PTHR35564:SF3">
    <property type="entry name" value="TYPE VI SECRETION SYSTEM BASEPLATE SUBUNIT TSSG"/>
    <property type="match status" value="1"/>
</dbReference>
<evidence type="ECO:0000313" key="2">
    <source>
        <dbReference type="Proteomes" id="UP000028630"/>
    </source>
</evidence>
<comment type="caution">
    <text evidence="1">The sequence shown here is derived from an EMBL/GenBank/DDBJ whole genome shotgun (WGS) entry which is preliminary data.</text>
</comment>
<dbReference type="InterPro" id="IPR010732">
    <property type="entry name" value="T6SS_TssG-like"/>
</dbReference>
<dbReference type="eggNOG" id="COG3520">
    <property type="taxonomic scope" value="Bacteria"/>
</dbReference>
<evidence type="ECO:0000313" key="1">
    <source>
        <dbReference type="EMBL" id="KFB99225.1"/>
    </source>
</evidence>
<dbReference type="Pfam" id="PF06996">
    <property type="entry name" value="T6SS_TssG"/>
    <property type="match status" value="1"/>
</dbReference>
<organism evidence="1 2">
    <name type="scientific">Trabulsiella guamensis ATCC 49490</name>
    <dbReference type="NCBI Taxonomy" id="1005994"/>
    <lineage>
        <taxon>Bacteria</taxon>
        <taxon>Pseudomonadati</taxon>
        <taxon>Pseudomonadota</taxon>
        <taxon>Gammaproteobacteria</taxon>
        <taxon>Enterobacterales</taxon>
        <taxon>Enterobacteriaceae</taxon>
        <taxon>Trabulsiella</taxon>
    </lineage>
</organism>
<dbReference type="EMBL" id="JMTB01000117">
    <property type="protein sequence ID" value="KFB99225.1"/>
    <property type="molecule type" value="Genomic_DNA"/>
</dbReference>
<reference evidence="2" key="1">
    <citation type="submission" date="2014-05" db="EMBL/GenBank/DDBJ databases">
        <title>ATOL: Assembling a taxonomically balanced genome-scale reconstruction of the evolutionary history of the Enterobacteriaceae.</title>
        <authorList>
            <person name="Plunkett G. III"/>
            <person name="Neeno-Eckwall E.C."/>
            <person name="Glasner J.D."/>
            <person name="Perna N.T."/>
        </authorList>
    </citation>
    <scope>NUCLEOTIDE SEQUENCE [LARGE SCALE GENOMIC DNA]</scope>
    <source>
        <strain evidence="2">ATCC 49490</strain>
    </source>
</reference>
<gene>
    <name evidence="1" type="ORF">GTGU_04227</name>
</gene>
<dbReference type="PANTHER" id="PTHR35564">
    <property type="match status" value="1"/>
</dbReference>
<name>A0A084ZP31_9ENTR</name>
<keyword evidence="2" id="KW-1185">Reference proteome</keyword>